<name>A0A6S6SSK4_9BACT</name>
<evidence type="ECO:0000313" key="2">
    <source>
        <dbReference type="EMBL" id="CAA6807624.1"/>
    </source>
</evidence>
<feature type="domain" description="Glycosyl transferase family 1" evidence="1">
    <location>
        <begin position="179"/>
        <end position="333"/>
    </location>
</feature>
<gene>
    <name evidence="2" type="ORF">HELGO_WM13255</name>
</gene>
<evidence type="ECO:0000259" key="1">
    <source>
        <dbReference type="Pfam" id="PF00534"/>
    </source>
</evidence>
<protein>
    <submittedName>
        <fullName evidence="2">Group 1 glycosyl transferase</fullName>
    </submittedName>
</protein>
<dbReference type="PANTHER" id="PTHR45947:SF3">
    <property type="entry name" value="SULFOQUINOVOSYL TRANSFERASE SQD2"/>
    <property type="match status" value="1"/>
</dbReference>
<dbReference type="SUPFAM" id="SSF53756">
    <property type="entry name" value="UDP-Glycosyltransferase/glycogen phosphorylase"/>
    <property type="match status" value="1"/>
</dbReference>
<dbReference type="EMBL" id="CACVAU010000026">
    <property type="protein sequence ID" value="CAA6807624.1"/>
    <property type="molecule type" value="Genomic_DNA"/>
</dbReference>
<dbReference type="Pfam" id="PF00534">
    <property type="entry name" value="Glycos_transf_1"/>
    <property type="match status" value="1"/>
</dbReference>
<sequence>MSKIVYISSIAAPHQIRLCQALNKYMDAHFLFYEYLDAERAQWWKIPLCKKCHFIKNLLFKRNGRYLTFDVLKQLKELNPDIVMLGGFSIPANYLAYRWAKKNKKKTLIFTELSRDKHGVLRPFNLTWKLQKFFYRDVDYILTSHLDATRQFRDDFQFGSKVITSRYATDLDGHLQHPLREKKEAYTYLFPNRLTNIYNPLLAIDIFAEVYERYPKSKLLLNNEGELKDECIEKIKHYQLEESIEFLSEIKAWDDLPKVYERSDILIFPALFSNGNFSINESMASGMGIIISNKINGHSNTLSHKKNCFIIEPDKDEFIGAIEAYIAQPELFKIHARMNKKLMEPLSVEGTAKFLYESLKELKVTT</sequence>
<proteinExistence type="predicted"/>
<dbReference type="PANTHER" id="PTHR45947">
    <property type="entry name" value="SULFOQUINOVOSYL TRANSFERASE SQD2"/>
    <property type="match status" value="1"/>
</dbReference>
<accession>A0A6S6SSK4</accession>
<organism evidence="2">
    <name type="scientific">uncultured Sulfurovum sp</name>
    <dbReference type="NCBI Taxonomy" id="269237"/>
    <lineage>
        <taxon>Bacteria</taxon>
        <taxon>Pseudomonadati</taxon>
        <taxon>Campylobacterota</taxon>
        <taxon>Epsilonproteobacteria</taxon>
        <taxon>Campylobacterales</taxon>
        <taxon>Sulfurovaceae</taxon>
        <taxon>Sulfurovum</taxon>
        <taxon>environmental samples</taxon>
    </lineage>
</organism>
<keyword evidence="2" id="KW-0808">Transferase</keyword>
<dbReference type="Gene3D" id="3.40.50.2000">
    <property type="entry name" value="Glycogen Phosphorylase B"/>
    <property type="match status" value="2"/>
</dbReference>
<dbReference type="InterPro" id="IPR050194">
    <property type="entry name" value="Glycosyltransferase_grp1"/>
</dbReference>
<dbReference type="GO" id="GO:0016757">
    <property type="term" value="F:glycosyltransferase activity"/>
    <property type="evidence" value="ECO:0007669"/>
    <property type="project" value="InterPro"/>
</dbReference>
<dbReference type="CDD" id="cd03801">
    <property type="entry name" value="GT4_PimA-like"/>
    <property type="match status" value="1"/>
</dbReference>
<dbReference type="InterPro" id="IPR001296">
    <property type="entry name" value="Glyco_trans_1"/>
</dbReference>
<reference evidence="2" key="1">
    <citation type="submission" date="2020-01" db="EMBL/GenBank/DDBJ databases">
        <authorList>
            <person name="Meier V. D."/>
            <person name="Meier V D."/>
        </authorList>
    </citation>
    <scope>NUCLEOTIDE SEQUENCE</scope>
    <source>
        <strain evidence="2">HLG_WM_MAG_05</strain>
    </source>
</reference>
<dbReference type="AlphaFoldDB" id="A0A6S6SSK4"/>